<keyword evidence="4" id="KW-0633">Potassium transport</keyword>
<keyword evidence="15" id="KW-1185">Reference proteome</keyword>
<dbReference type="PANTHER" id="PTHR31462:SF5">
    <property type="entry name" value="ENDOSOMAL_LYSOSOMAL PROTON CHANNEL TMEM175"/>
    <property type="match status" value="1"/>
</dbReference>
<keyword evidence="9" id="KW-0406">Ion transport</keyword>
<evidence type="ECO:0000256" key="1">
    <source>
        <dbReference type="ARBA" id="ARBA00004141"/>
    </source>
</evidence>
<keyword evidence="6" id="KW-0631">Potassium channel</keyword>
<evidence type="ECO:0000256" key="11">
    <source>
        <dbReference type="ARBA" id="ARBA00023303"/>
    </source>
</evidence>
<dbReference type="PANTHER" id="PTHR31462">
    <property type="entry name" value="ENDOSOMAL/LYSOSOMAL POTASSIUM CHANNEL TMEM175"/>
    <property type="match status" value="1"/>
</dbReference>
<keyword evidence="8 13" id="KW-1133">Transmembrane helix</keyword>
<proteinExistence type="inferred from homology"/>
<keyword evidence="5 13" id="KW-0812">Transmembrane</keyword>
<comment type="similarity">
    <text evidence="2">Belongs to the TMEM175 family.</text>
</comment>
<keyword evidence="11" id="KW-0407">Ion channel</keyword>
<organism evidence="14 15">
    <name type="scientific">Streptomyces cinereospinus</name>
    <dbReference type="NCBI Taxonomy" id="285561"/>
    <lineage>
        <taxon>Bacteria</taxon>
        <taxon>Bacillati</taxon>
        <taxon>Actinomycetota</taxon>
        <taxon>Actinomycetes</taxon>
        <taxon>Kitasatosporales</taxon>
        <taxon>Streptomycetaceae</taxon>
        <taxon>Streptomyces</taxon>
    </lineage>
</organism>
<comment type="catalytic activity">
    <reaction evidence="12">
        <text>K(+)(in) = K(+)(out)</text>
        <dbReference type="Rhea" id="RHEA:29463"/>
        <dbReference type="ChEBI" id="CHEBI:29103"/>
    </reaction>
</comment>
<evidence type="ECO:0000256" key="3">
    <source>
        <dbReference type="ARBA" id="ARBA00022448"/>
    </source>
</evidence>
<keyword evidence="7" id="KW-0630">Potassium</keyword>
<dbReference type="RefSeq" id="WP_381347499.1">
    <property type="nucleotide sequence ID" value="NZ_JBHMCY010000034.1"/>
</dbReference>
<feature type="transmembrane region" description="Helical" evidence="13">
    <location>
        <begin position="12"/>
        <end position="30"/>
    </location>
</feature>
<evidence type="ECO:0000256" key="4">
    <source>
        <dbReference type="ARBA" id="ARBA00022538"/>
    </source>
</evidence>
<evidence type="ECO:0000256" key="5">
    <source>
        <dbReference type="ARBA" id="ARBA00022692"/>
    </source>
</evidence>
<keyword evidence="10 13" id="KW-0472">Membrane</keyword>
<accession>A0ABV5N3B3</accession>
<evidence type="ECO:0000256" key="13">
    <source>
        <dbReference type="SAM" id="Phobius"/>
    </source>
</evidence>
<evidence type="ECO:0000256" key="2">
    <source>
        <dbReference type="ARBA" id="ARBA00006920"/>
    </source>
</evidence>
<sequence length="203" mass="21566">MRKPIPDGGPERLVALADGVFAIAITLLVLDLSVPRGLDSAQYLDALRELLPDLGAYALSAAVLGGFWRDHRRIFRPVRQVDGQVVCLSLLGLGVAALLPFPTRLLADYGGEPISPAIYGLAVAALGACHLGLAVLVARRPWLRDGRPTDVGTGRDLLDPVVTVAVFSLTVPLTVVAGSAAMLWWLVLIPLRICAGRLARRAP</sequence>
<gene>
    <name evidence="14" type="ORF">ACFF45_19055</name>
</gene>
<feature type="transmembrane region" description="Helical" evidence="13">
    <location>
        <begin position="81"/>
        <end position="101"/>
    </location>
</feature>
<feature type="transmembrane region" description="Helical" evidence="13">
    <location>
        <begin position="50"/>
        <end position="69"/>
    </location>
</feature>
<feature type="transmembrane region" description="Helical" evidence="13">
    <location>
        <begin position="117"/>
        <end position="137"/>
    </location>
</feature>
<evidence type="ECO:0000256" key="7">
    <source>
        <dbReference type="ARBA" id="ARBA00022958"/>
    </source>
</evidence>
<dbReference type="Pfam" id="PF06736">
    <property type="entry name" value="TMEM175"/>
    <property type="match status" value="1"/>
</dbReference>
<dbReference type="Proteomes" id="UP001589709">
    <property type="component" value="Unassembled WGS sequence"/>
</dbReference>
<evidence type="ECO:0000256" key="10">
    <source>
        <dbReference type="ARBA" id="ARBA00023136"/>
    </source>
</evidence>
<evidence type="ECO:0000256" key="8">
    <source>
        <dbReference type="ARBA" id="ARBA00022989"/>
    </source>
</evidence>
<evidence type="ECO:0000256" key="9">
    <source>
        <dbReference type="ARBA" id="ARBA00023065"/>
    </source>
</evidence>
<keyword evidence="3" id="KW-0813">Transport</keyword>
<evidence type="ECO:0000256" key="12">
    <source>
        <dbReference type="ARBA" id="ARBA00034430"/>
    </source>
</evidence>
<protein>
    <submittedName>
        <fullName evidence="14">TMEM175 family protein</fullName>
    </submittedName>
</protein>
<feature type="transmembrane region" description="Helical" evidence="13">
    <location>
        <begin position="157"/>
        <end position="176"/>
    </location>
</feature>
<evidence type="ECO:0000313" key="15">
    <source>
        <dbReference type="Proteomes" id="UP001589709"/>
    </source>
</evidence>
<reference evidence="14 15" key="1">
    <citation type="submission" date="2024-09" db="EMBL/GenBank/DDBJ databases">
        <authorList>
            <person name="Sun Q."/>
            <person name="Mori K."/>
        </authorList>
    </citation>
    <scope>NUCLEOTIDE SEQUENCE [LARGE SCALE GENOMIC DNA]</scope>
    <source>
        <strain evidence="14 15">JCM 6917</strain>
    </source>
</reference>
<evidence type="ECO:0000256" key="6">
    <source>
        <dbReference type="ARBA" id="ARBA00022826"/>
    </source>
</evidence>
<dbReference type="EMBL" id="JBHMCY010000034">
    <property type="protein sequence ID" value="MFB9464749.1"/>
    <property type="molecule type" value="Genomic_DNA"/>
</dbReference>
<evidence type="ECO:0000313" key="14">
    <source>
        <dbReference type="EMBL" id="MFB9464749.1"/>
    </source>
</evidence>
<dbReference type="InterPro" id="IPR010617">
    <property type="entry name" value="TMEM175-like"/>
</dbReference>
<comment type="caution">
    <text evidence="14">The sequence shown here is derived from an EMBL/GenBank/DDBJ whole genome shotgun (WGS) entry which is preliminary data.</text>
</comment>
<name>A0ABV5N3B3_9ACTN</name>
<comment type="subcellular location">
    <subcellularLocation>
        <location evidence="1">Membrane</location>
        <topology evidence="1">Multi-pass membrane protein</topology>
    </subcellularLocation>
</comment>